<dbReference type="InterPro" id="IPR011606">
    <property type="entry name" value="Brnchd-chn_aa_trnsp_permease"/>
</dbReference>
<dbReference type="Proteomes" id="UP001084197">
    <property type="component" value="Unassembled WGS sequence"/>
</dbReference>
<feature type="transmembrane region" description="Helical" evidence="8">
    <location>
        <begin position="76"/>
        <end position="96"/>
    </location>
</feature>
<evidence type="ECO:0000256" key="4">
    <source>
        <dbReference type="ARBA" id="ARBA00022475"/>
    </source>
</evidence>
<evidence type="ECO:0000256" key="1">
    <source>
        <dbReference type="ARBA" id="ARBA00004651"/>
    </source>
</evidence>
<keyword evidence="6 8" id="KW-1133">Transmembrane helix</keyword>
<evidence type="ECO:0000256" key="8">
    <source>
        <dbReference type="SAM" id="Phobius"/>
    </source>
</evidence>
<accession>A0A9J6R9U7</accession>
<feature type="transmembrane region" description="Helical" evidence="8">
    <location>
        <begin position="142"/>
        <end position="166"/>
    </location>
</feature>
<feature type="transmembrane region" description="Helical" evidence="8">
    <location>
        <begin position="50"/>
        <end position="70"/>
    </location>
</feature>
<keyword evidence="3" id="KW-0813">Transport</keyword>
<feature type="transmembrane region" description="Helical" evidence="8">
    <location>
        <begin position="197"/>
        <end position="217"/>
    </location>
</feature>
<dbReference type="GO" id="GO:1903785">
    <property type="term" value="P:L-valine transmembrane transport"/>
    <property type="evidence" value="ECO:0007669"/>
    <property type="project" value="TreeGrafter"/>
</dbReference>
<feature type="transmembrane region" description="Helical" evidence="8">
    <location>
        <begin position="223"/>
        <end position="242"/>
    </location>
</feature>
<dbReference type="PANTHER" id="PTHR34979">
    <property type="entry name" value="INNER MEMBRANE PROTEIN YGAZ"/>
    <property type="match status" value="1"/>
</dbReference>
<dbReference type="PANTHER" id="PTHR34979:SF1">
    <property type="entry name" value="INNER MEMBRANE PROTEIN YGAZ"/>
    <property type="match status" value="1"/>
</dbReference>
<dbReference type="GO" id="GO:0005886">
    <property type="term" value="C:plasma membrane"/>
    <property type="evidence" value="ECO:0007669"/>
    <property type="project" value="UniProtKB-SubCell"/>
</dbReference>
<dbReference type="AlphaFoldDB" id="A0A9J6R9U7"/>
<evidence type="ECO:0000313" key="9">
    <source>
        <dbReference type="EMBL" id="MCZ0702060.1"/>
    </source>
</evidence>
<evidence type="ECO:0000313" key="10">
    <source>
        <dbReference type="Proteomes" id="UP001084197"/>
    </source>
</evidence>
<sequence length="244" mass="26935">MNTLEVEESGIAQTKKIQLKQGIMSGFPIMLGYFPIAITYGVLAAQSGLTLLELTGMSIFVYAGAAQFMGTNMLEIGAGAMEIIIATFVLNFRHFVMSLSFMNRARSFPLRWKFPISLLLTDESFSVASVKTEQTRQPNGSYFYLGMFMTAYLSWIIGSVFGGILGDIMPDSISQSLGIALYAMFIALLVPSVKIKYRYGLIAGIAMVFNYLFSFYLDEGWSIVVSTLLASFIGIFVIRGMTYA</sequence>
<evidence type="ECO:0000256" key="3">
    <source>
        <dbReference type="ARBA" id="ARBA00022448"/>
    </source>
</evidence>
<feature type="transmembrane region" description="Helical" evidence="8">
    <location>
        <begin position="23"/>
        <end position="43"/>
    </location>
</feature>
<name>A0A9J6R9U7_9BACI</name>
<evidence type="ECO:0000256" key="6">
    <source>
        <dbReference type="ARBA" id="ARBA00022989"/>
    </source>
</evidence>
<keyword evidence="4" id="KW-1003">Cell membrane</keyword>
<dbReference type="EMBL" id="JAPRAT010000003">
    <property type="protein sequence ID" value="MCZ0702060.1"/>
    <property type="molecule type" value="Genomic_DNA"/>
</dbReference>
<dbReference type="Pfam" id="PF03591">
    <property type="entry name" value="AzlC"/>
    <property type="match status" value="1"/>
</dbReference>
<keyword evidence="7 8" id="KW-0472">Membrane</keyword>
<keyword evidence="10" id="KW-1185">Reference proteome</keyword>
<keyword evidence="5 8" id="KW-0812">Transmembrane</keyword>
<feature type="transmembrane region" description="Helical" evidence="8">
    <location>
        <begin position="172"/>
        <end position="190"/>
    </location>
</feature>
<comment type="similarity">
    <text evidence="2">Belongs to the AzlC family.</text>
</comment>
<evidence type="ECO:0000256" key="2">
    <source>
        <dbReference type="ARBA" id="ARBA00010735"/>
    </source>
</evidence>
<gene>
    <name evidence="9" type="ORF">OWO01_02405</name>
</gene>
<evidence type="ECO:0000256" key="7">
    <source>
        <dbReference type="ARBA" id="ARBA00023136"/>
    </source>
</evidence>
<reference evidence="9" key="1">
    <citation type="submission" date="2022-11" db="EMBL/GenBank/DDBJ databases">
        <title>WGS of Natronobacillus azotifigens 24KS-1, an anaerobic diazotrophic haloalkaliphile from soda-rich habitats.</title>
        <authorList>
            <person name="Sorokin D.Y."/>
            <person name="Merkel A.Y."/>
        </authorList>
    </citation>
    <scope>NUCLEOTIDE SEQUENCE</scope>
    <source>
        <strain evidence="9">24KS-1</strain>
    </source>
</reference>
<comment type="caution">
    <text evidence="9">The sequence shown here is derived from an EMBL/GenBank/DDBJ whole genome shotgun (WGS) entry which is preliminary data.</text>
</comment>
<proteinExistence type="inferred from homology"/>
<dbReference type="RefSeq" id="WP_268778829.1">
    <property type="nucleotide sequence ID" value="NZ_JAPRAT010000003.1"/>
</dbReference>
<comment type="subcellular location">
    <subcellularLocation>
        <location evidence="1">Cell membrane</location>
        <topology evidence="1">Multi-pass membrane protein</topology>
    </subcellularLocation>
</comment>
<evidence type="ECO:0000256" key="5">
    <source>
        <dbReference type="ARBA" id="ARBA00022692"/>
    </source>
</evidence>
<protein>
    <submittedName>
        <fullName evidence="9">AzlC family ABC transporter permease</fullName>
    </submittedName>
</protein>
<organism evidence="9 10">
    <name type="scientific">Natronobacillus azotifigens</name>
    <dbReference type="NCBI Taxonomy" id="472978"/>
    <lineage>
        <taxon>Bacteria</taxon>
        <taxon>Bacillati</taxon>
        <taxon>Bacillota</taxon>
        <taxon>Bacilli</taxon>
        <taxon>Bacillales</taxon>
        <taxon>Bacillaceae</taxon>
        <taxon>Natronobacillus</taxon>
    </lineage>
</organism>